<dbReference type="EMBL" id="AMZH03006884">
    <property type="protein sequence ID" value="RRT62705.1"/>
    <property type="molecule type" value="Genomic_DNA"/>
</dbReference>
<dbReference type="AlphaFoldDB" id="A0A426ZFF0"/>
<dbReference type="PANTHER" id="PTHR48476:SF3">
    <property type="entry name" value="VERY-LONG-CHAIN 3-OXOACYL-COA REDUCTASE"/>
    <property type="match status" value="1"/>
</dbReference>
<dbReference type="InterPro" id="IPR002347">
    <property type="entry name" value="SDR_fam"/>
</dbReference>
<dbReference type="Gene3D" id="3.40.50.720">
    <property type="entry name" value="NAD(P)-binding Rossmann-like Domain"/>
    <property type="match status" value="1"/>
</dbReference>
<evidence type="ECO:0000256" key="1">
    <source>
        <dbReference type="SAM" id="MobiDB-lite"/>
    </source>
</evidence>
<proteinExistence type="predicted"/>
<dbReference type="Proteomes" id="UP000287651">
    <property type="component" value="Unassembled WGS sequence"/>
</dbReference>
<dbReference type="InterPro" id="IPR036291">
    <property type="entry name" value="NAD(P)-bd_dom_sf"/>
</dbReference>
<sequence>MGSWNWIPLFWKGDKVSSRGFHSSSTAEEITEGIDASPLTAIVTGTSLLVWATSGIGKETARVLALRGATVVIPCRSLESGVKVKEGILEQNADAKIHVMEMDLSSLDSVDQFSVVSAFILDAIAVATKPFLKSIPQKLSDPSSSSEYRRSMCFELQGASTTCYLALHPDMKDVTGKYFGDCNETLPSAVAREEELSIKCWEFSQQLLNNLRGPTDLFYLPIEALQTPSPPYVRDDRPESESRFFARPFRLTSCLHPRSPLKMMGVSAASPSSCCLPHARSHLGPSRFTSLPFLIPFSKKRPGFCRATKQQQQTGAAKKKAGRRKAPERPLVDDGGRPVDVVPGPQNRQSHSSPLPKPPAGFVLDDHGRVLLASSKRIVTIVR</sequence>
<feature type="compositionally biased region" description="Basic and acidic residues" evidence="1">
    <location>
        <begin position="325"/>
        <end position="337"/>
    </location>
</feature>
<comment type="caution">
    <text evidence="2">The sequence shown here is derived from an EMBL/GenBank/DDBJ whole genome shotgun (WGS) entry which is preliminary data.</text>
</comment>
<dbReference type="InterPro" id="IPR055280">
    <property type="entry name" value="TIC32"/>
</dbReference>
<reference evidence="2 3" key="1">
    <citation type="journal article" date="2014" name="Agronomy (Basel)">
        <title>A Draft Genome Sequence for Ensete ventricosum, the Drought-Tolerant Tree Against Hunger.</title>
        <authorList>
            <person name="Harrison J."/>
            <person name="Moore K.A."/>
            <person name="Paszkiewicz K."/>
            <person name="Jones T."/>
            <person name="Grant M."/>
            <person name="Ambacheew D."/>
            <person name="Muzemil S."/>
            <person name="Studholme D.J."/>
        </authorList>
    </citation>
    <scope>NUCLEOTIDE SEQUENCE [LARGE SCALE GENOMIC DNA]</scope>
</reference>
<feature type="compositionally biased region" description="Low complexity" evidence="1">
    <location>
        <begin position="307"/>
        <end position="316"/>
    </location>
</feature>
<name>A0A426ZFF0_ENSVE</name>
<dbReference type="PANTHER" id="PTHR48476">
    <property type="entry name" value="SHORT-CHAIN DEHYDROGENASE TIC 32, CHLOROPLASTIC-LIKE"/>
    <property type="match status" value="1"/>
</dbReference>
<accession>A0A426ZFF0</accession>
<evidence type="ECO:0000313" key="3">
    <source>
        <dbReference type="Proteomes" id="UP000287651"/>
    </source>
</evidence>
<evidence type="ECO:0000313" key="2">
    <source>
        <dbReference type="EMBL" id="RRT62705.1"/>
    </source>
</evidence>
<dbReference type="Pfam" id="PF00106">
    <property type="entry name" value="adh_short"/>
    <property type="match status" value="1"/>
</dbReference>
<gene>
    <name evidence="2" type="ORF">B296_00026025</name>
</gene>
<organism evidence="2 3">
    <name type="scientific">Ensete ventricosum</name>
    <name type="common">Abyssinian banana</name>
    <name type="synonym">Musa ensete</name>
    <dbReference type="NCBI Taxonomy" id="4639"/>
    <lineage>
        <taxon>Eukaryota</taxon>
        <taxon>Viridiplantae</taxon>
        <taxon>Streptophyta</taxon>
        <taxon>Embryophyta</taxon>
        <taxon>Tracheophyta</taxon>
        <taxon>Spermatophyta</taxon>
        <taxon>Magnoliopsida</taxon>
        <taxon>Liliopsida</taxon>
        <taxon>Zingiberales</taxon>
        <taxon>Musaceae</taxon>
        <taxon>Ensete</taxon>
    </lineage>
</organism>
<dbReference type="SUPFAM" id="SSF51735">
    <property type="entry name" value="NAD(P)-binding Rossmann-fold domains"/>
    <property type="match status" value="1"/>
</dbReference>
<protein>
    <submittedName>
        <fullName evidence="2">Uncharacterized protein</fullName>
    </submittedName>
</protein>
<feature type="region of interest" description="Disordered" evidence="1">
    <location>
        <begin position="304"/>
        <end position="362"/>
    </location>
</feature>